<dbReference type="GO" id="GO:0003677">
    <property type="term" value="F:DNA binding"/>
    <property type="evidence" value="ECO:0007669"/>
    <property type="project" value="UniProtKB-UniRule"/>
</dbReference>
<keyword evidence="2" id="KW-0233">DNA recombination</keyword>
<proteinExistence type="predicted"/>
<dbReference type="InterPro" id="IPR011010">
    <property type="entry name" value="DNA_brk_join_enz"/>
</dbReference>
<keyword evidence="1 3" id="KW-0238">DNA-binding</keyword>
<evidence type="ECO:0000259" key="5">
    <source>
        <dbReference type="PROSITE" id="PS51900"/>
    </source>
</evidence>
<dbReference type="GO" id="GO:0006310">
    <property type="term" value="P:DNA recombination"/>
    <property type="evidence" value="ECO:0007669"/>
    <property type="project" value="UniProtKB-KW"/>
</dbReference>
<dbReference type="PROSITE" id="PS51900">
    <property type="entry name" value="CB"/>
    <property type="match status" value="1"/>
</dbReference>
<keyword evidence="7" id="KW-1185">Reference proteome</keyword>
<name>A0A7K1UIS2_9MICC</name>
<evidence type="ECO:0000313" key="6">
    <source>
        <dbReference type="EMBL" id="MVT25941.1"/>
    </source>
</evidence>
<dbReference type="SUPFAM" id="SSF56349">
    <property type="entry name" value="DNA breaking-rejoining enzymes"/>
    <property type="match status" value="1"/>
</dbReference>
<sequence length="312" mass="33663">MVPITGDETPRGSVEALLEGFERYLTAHRNVRLSTRACYARHADAFLTGLAGPDVRVELSRLDAVTVRDHVSVLIAPYAPQTKKLMATSFRGLLRFAWLEGHTSTDLTGAVGPVSAPRGIGPRPRPLSGEEMCLLLDAQDLTTLTGIRDYAVLVVLSRLGLRASEVAGLLLDDLDWEAGTLTARIKGEAVHRLPLPHDVGAAIVGYLSRRPDSYHREIFLKLQGRDEPMTGWAVSALVARATARAGLGTVHAHRLRHTTARAVLEAGGGMGEVGELLGHRSEEVTRMYASLDLVALRGLARPWPVSAGACHD</sequence>
<evidence type="ECO:0000256" key="2">
    <source>
        <dbReference type="ARBA" id="ARBA00023172"/>
    </source>
</evidence>
<evidence type="ECO:0000313" key="7">
    <source>
        <dbReference type="Proteomes" id="UP000460157"/>
    </source>
</evidence>
<dbReference type="AlphaFoldDB" id="A0A7K1UIS2"/>
<evidence type="ECO:0000256" key="1">
    <source>
        <dbReference type="ARBA" id="ARBA00023125"/>
    </source>
</evidence>
<gene>
    <name evidence="6" type="ORF">GNZ21_06145</name>
</gene>
<feature type="domain" description="Core-binding (CB)" evidence="5">
    <location>
        <begin position="12"/>
        <end position="98"/>
    </location>
</feature>
<protein>
    <submittedName>
        <fullName evidence="6">Tyrosine-type recombinase/integrase</fullName>
    </submittedName>
</protein>
<dbReference type="InterPro" id="IPR013762">
    <property type="entry name" value="Integrase-like_cat_sf"/>
</dbReference>
<comment type="caution">
    <text evidence="6">The sequence shown here is derived from an EMBL/GenBank/DDBJ whole genome shotgun (WGS) entry which is preliminary data.</text>
</comment>
<accession>A0A7K1UIS2</accession>
<dbReference type="Proteomes" id="UP000460157">
    <property type="component" value="Unassembled WGS sequence"/>
</dbReference>
<evidence type="ECO:0000259" key="4">
    <source>
        <dbReference type="PROSITE" id="PS51898"/>
    </source>
</evidence>
<organism evidence="6 7">
    <name type="scientific">Nesterenkonia alkaliphila</name>
    <dbReference type="NCBI Taxonomy" id="1463631"/>
    <lineage>
        <taxon>Bacteria</taxon>
        <taxon>Bacillati</taxon>
        <taxon>Actinomycetota</taxon>
        <taxon>Actinomycetes</taxon>
        <taxon>Micrococcales</taxon>
        <taxon>Micrococcaceae</taxon>
        <taxon>Nesterenkonia</taxon>
    </lineage>
</organism>
<dbReference type="EMBL" id="WRPM01000042">
    <property type="protein sequence ID" value="MVT25941.1"/>
    <property type="molecule type" value="Genomic_DNA"/>
</dbReference>
<dbReference type="PROSITE" id="PS51898">
    <property type="entry name" value="TYR_RECOMBINASE"/>
    <property type="match status" value="1"/>
</dbReference>
<dbReference type="Pfam" id="PF00589">
    <property type="entry name" value="Phage_integrase"/>
    <property type="match status" value="1"/>
</dbReference>
<dbReference type="Gene3D" id="1.10.443.10">
    <property type="entry name" value="Intergrase catalytic core"/>
    <property type="match status" value="1"/>
</dbReference>
<dbReference type="InterPro" id="IPR002104">
    <property type="entry name" value="Integrase_catalytic"/>
</dbReference>
<evidence type="ECO:0000256" key="3">
    <source>
        <dbReference type="PROSITE-ProRule" id="PRU01248"/>
    </source>
</evidence>
<dbReference type="PANTHER" id="PTHR30349:SF90">
    <property type="entry name" value="TYROSINE RECOMBINASE XERD"/>
    <property type="match status" value="1"/>
</dbReference>
<dbReference type="InterPro" id="IPR050090">
    <property type="entry name" value="Tyrosine_recombinase_XerCD"/>
</dbReference>
<dbReference type="InterPro" id="IPR044068">
    <property type="entry name" value="CB"/>
</dbReference>
<feature type="domain" description="Tyr recombinase" evidence="4">
    <location>
        <begin position="122"/>
        <end position="301"/>
    </location>
</feature>
<reference evidence="6 7" key="1">
    <citation type="submission" date="2019-12" db="EMBL/GenBank/DDBJ databases">
        <title>Nesterenkonia muleiensis sp. nov., a novel actinobacterium isolated from sap of Populus euphratica.</title>
        <authorList>
            <person name="Wang R."/>
        </authorList>
    </citation>
    <scope>NUCLEOTIDE SEQUENCE [LARGE SCALE GENOMIC DNA]</scope>
    <source>
        <strain evidence="6 7">F10</strain>
    </source>
</reference>
<dbReference type="GO" id="GO:0015074">
    <property type="term" value="P:DNA integration"/>
    <property type="evidence" value="ECO:0007669"/>
    <property type="project" value="InterPro"/>
</dbReference>
<dbReference type="PANTHER" id="PTHR30349">
    <property type="entry name" value="PHAGE INTEGRASE-RELATED"/>
    <property type="match status" value="1"/>
</dbReference>
<dbReference type="OrthoDB" id="67979at2"/>